<reference evidence="1" key="1">
    <citation type="journal article" date="2020" name="Stud. Mycol.">
        <title>101 Dothideomycetes genomes: a test case for predicting lifestyles and emergence of pathogens.</title>
        <authorList>
            <person name="Haridas S."/>
            <person name="Albert R."/>
            <person name="Binder M."/>
            <person name="Bloem J."/>
            <person name="Labutti K."/>
            <person name="Salamov A."/>
            <person name="Andreopoulos B."/>
            <person name="Baker S."/>
            <person name="Barry K."/>
            <person name="Bills G."/>
            <person name="Bluhm B."/>
            <person name="Cannon C."/>
            <person name="Castanera R."/>
            <person name="Culley D."/>
            <person name="Daum C."/>
            <person name="Ezra D."/>
            <person name="Gonzalez J."/>
            <person name="Henrissat B."/>
            <person name="Kuo A."/>
            <person name="Liang C."/>
            <person name="Lipzen A."/>
            <person name="Lutzoni F."/>
            <person name="Magnuson J."/>
            <person name="Mondo S."/>
            <person name="Nolan M."/>
            <person name="Ohm R."/>
            <person name="Pangilinan J."/>
            <person name="Park H.-J."/>
            <person name="Ramirez L."/>
            <person name="Alfaro M."/>
            <person name="Sun H."/>
            <person name="Tritt A."/>
            <person name="Yoshinaga Y."/>
            <person name="Zwiers L.-H."/>
            <person name="Turgeon B."/>
            <person name="Goodwin S."/>
            <person name="Spatafora J."/>
            <person name="Crous P."/>
            <person name="Grigoriev I."/>
        </authorList>
    </citation>
    <scope>NUCLEOTIDE SEQUENCE</scope>
    <source>
        <strain evidence="1">CBS 110217</strain>
    </source>
</reference>
<dbReference type="PANTHER" id="PTHR35897">
    <property type="entry name" value="METHYLTRANSFERASE AUSD"/>
    <property type="match status" value="1"/>
</dbReference>
<dbReference type="SUPFAM" id="SSF53335">
    <property type="entry name" value="S-adenosyl-L-methionine-dependent methyltransferases"/>
    <property type="match status" value="1"/>
</dbReference>
<comment type="caution">
    <text evidence="1">The sequence shown here is derived from an EMBL/GenBank/DDBJ whole genome shotgun (WGS) entry which is preliminary data.</text>
</comment>
<proteinExistence type="predicted"/>
<evidence type="ECO:0008006" key="3">
    <source>
        <dbReference type="Google" id="ProtNLM"/>
    </source>
</evidence>
<keyword evidence="2" id="KW-1185">Reference proteome</keyword>
<dbReference type="OrthoDB" id="2094832at2759"/>
<dbReference type="Proteomes" id="UP000799777">
    <property type="component" value="Unassembled WGS sequence"/>
</dbReference>
<dbReference type="InterPro" id="IPR051654">
    <property type="entry name" value="Meroterpenoid_MTases"/>
</dbReference>
<sequence length="305" mass="34811">MSDTKPISDPVGAKKPSKDYPWWLENIDHKITSEVSVSLQTCIWNPSAHTTQVRQLLESYSGVPHKDVRNHIYTIREKAWNIRPYPCTGIGAFLEPSIHKQPSYSDIIARLQAGCKLLDIGCFMGQDLRRLVLDGAPQASLIGNDIMNHWDLGYEFFKDKDKFDVPYIESDLLFPTDKLKRLHGQIDVISIVHVLHQWDWDTQVLACKELVKLSKPGSLVVGFQGGTSDYAKRAQSNREAGQAEFVLHDAETFERMWNIVSDQTNTEWKTEAVVLPLSELEYREEEVAYLGSDFAFVRFAVARIR</sequence>
<name>A0A9P4LRQ8_9PLEO</name>
<dbReference type="InterPro" id="IPR029063">
    <property type="entry name" value="SAM-dependent_MTases_sf"/>
</dbReference>
<accession>A0A9P4LRQ8</accession>
<protein>
    <recommendedName>
        <fullName evidence="3">Methyltransferase domain-containing protein</fullName>
    </recommendedName>
</protein>
<evidence type="ECO:0000313" key="2">
    <source>
        <dbReference type="Proteomes" id="UP000799777"/>
    </source>
</evidence>
<dbReference type="Gene3D" id="3.40.50.150">
    <property type="entry name" value="Vaccinia Virus protein VP39"/>
    <property type="match status" value="1"/>
</dbReference>
<organism evidence="1 2">
    <name type="scientific">Setomelanomma holmii</name>
    <dbReference type="NCBI Taxonomy" id="210430"/>
    <lineage>
        <taxon>Eukaryota</taxon>
        <taxon>Fungi</taxon>
        <taxon>Dikarya</taxon>
        <taxon>Ascomycota</taxon>
        <taxon>Pezizomycotina</taxon>
        <taxon>Dothideomycetes</taxon>
        <taxon>Pleosporomycetidae</taxon>
        <taxon>Pleosporales</taxon>
        <taxon>Pleosporineae</taxon>
        <taxon>Phaeosphaeriaceae</taxon>
        <taxon>Setomelanomma</taxon>
    </lineage>
</organism>
<dbReference type="PANTHER" id="PTHR35897:SF2">
    <property type="entry name" value="METHYLTRANSFERASE DOMAIN-CONTAINING PROTEIN"/>
    <property type="match status" value="1"/>
</dbReference>
<evidence type="ECO:0000313" key="1">
    <source>
        <dbReference type="EMBL" id="KAF2034620.1"/>
    </source>
</evidence>
<dbReference type="AlphaFoldDB" id="A0A9P4LRQ8"/>
<gene>
    <name evidence="1" type="ORF">EK21DRAFT_55990</name>
</gene>
<dbReference type="EMBL" id="ML978160">
    <property type="protein sequence ID" value="KAF2034620.1"/>
    <property type="molecule type" value="Genomic_DNA"/>
</dbReference>